<dbReference type="CDD" id="cd00093">
    <property type="entry name" value="HTH_XRE"/>
    <property type="match status" value="1"/>
</dbReference>
<dbReference type="Proteomes" id="UP000559962">
    <property type="component" value="Unassembled WGS sequence"/>
</dbReference>
<organism evidence="2 3">
    <name type="scientific">Pseudolactococcus chungangensis</name>
    <dbReference type="NCBI Taxonomy" id="451457"/>
    <lineage>
        <taxon>Bacteria</taxon>
        <taxon>Bacillati</taxon>
        <taxon>Bacillota</taxon>
        <taxon>Bacilli</taxon>
        <taxon>Lactobacillales</taxon>
        <taxon>Streptococcaceae</taxon>
        <taxon>Pseudolactococcus</taxon>
    </lineage>
</organism>
<dbReference type="InterPro" id="IPR001387">
    <property type="entry name" value="Cro/C1-type_HTH"/>
</dbReference>
<proteinExistence type="predicted"/>
<dbReference type="Gene3D" id="1.10.260.40">
    <property type="entry name" value="lambda repressor-like DNA-binding domains"/>
    <property type="match status" value="1"/>
</dbReference>
<feature type="non-terminal residue" evidence="2">
    <location>
        <position position="43"/>
    </location>
</feature>
<feature type="domain" description="HTH cro/C1-type" evidence="1">
    <location>
        <begin position="7"/>
        <end position="43"/>
    </location>
</feature>
<protein>
    <submittedName>
        <fullName evidence="2">Helix-turn-helix transcriptional regulator</fullName>
    </submittedName>
</protein>
<dbReference type="EMBL" id="JAAYVO010000145">
    <property type="protein sequence ID" value="NLH36431.1"/>
    <property type="molecule type" value="Genomic_DNA"/>
</dbReference>
<gene>
    <name evidence="2" type="ORF">GX453_10520</name>
</gene>
<evidence type="ECO:0000313" key="3">
    <source>
        <dbReference type="Proteomes" id="UP000559962"/>
    </source>
</evidence>
<dbReference type="GO" id="GO:0003677">
    <property type="term" value="F:DNA binding"/>
    <property type="evidence" value="ECO:0007669"/>
    <property type="project" value="InterPro"/>
</dbReference>
<sequence length="43" mass="4724">MTIGGRIKQARKAGNYSLRKLANEIGVSAMAISKYERDQDVPS</sequence>
<comment type="caution">
    <text evidence="2">The sequence shown here is derived from an EMBL/GenBank/DDBJ whole genome shotgun (WGS) entry which is preliminary data.</text>
</comment>
<dbReference type="AlphaFoldDB" id="A0A847J761"/>
<dbReference type="Pfam" id="PF01381">
    <property type="entry name" value="HTH_3"/>
    <property type="match status" value="1"/>
</dbReference>
<dbReference type="SUPFAM" id="SSF47413">
    <property type="entry name" value="lambda repressor-like DNA-binding domains"/>
    <property type="match status" value="1"/>
</dbReference>
<dbReference type="InterPro" id="IPR010982">
    <property type="entry name" value="Lambda_DNA-bd_dom_sf"/>
</dbReference>
<evidence type="ECO:0000313" key="2">
    <source>
        <dbReference type="EMBL" id="NLH36431.1"/>
    </source>
</evidence>
<reference evidence="2 3" key="1">
    <citation type="journal article" date="2020" name="Biotechnol. Biofuels">
        <title>New insights from the biogas microbiome by comprehensive genome-resolved metagenomics of nearly 1600 species originating from multiple anaerobic digesters.</title>
        <authorList>
            <person name="Campanaro S."/>
            <person name="Treu L."/>
            <person name="Rodriguez-R L.M."/>
            <person name="Kovalovszki A."/>
            <person name="Ziels R.M."/>
            <person name="Maus I."/>
            <person name="Zhu X."/>
            <person name="Kougias P.G."/>
            <person name="Basile A."/>
            <person name="Luo G."/>
            <person name="Schluter A."/>
            <person name="Konstantinidis K.T."/>
            <person name="Angelidaki I."/>
        </authorList>
    </citation>
    <scope>NUCLEOTIDE SEQUENCE [LARGE SCALE GENOMIC DNA]</scope>
    <source>
        <strain evidence="2">AS27yjCOA_61</strain>
    </source>
</reference>
<dbReference type="PROSITE" id="PS50943">
    <property type="entry name" value="HTH_CROC1"/>
    <property type="match status" value="1"/>
</dbReference>
<name>A0A847J761_9LACT</name>
<accession>A0A847J761</accession>
<evidence type="ECO:0000259" key="1">
    <source>
        <dbReference type="PROSITE" id="PS50943"/>
    </source>
</evidence>